<accession>D2EFD5</accession>
<proteinExistence type="predicted"/>
<sequence length="276" mass="31166">MKTNRYLICLFSFLFSYLIYFLFHSYNQFYYAVPIAVFSSLILLTYTSDREYFYLVLAGLAIFVFSGLIPINFSLQLISLSLLIQFLLRKDLSLKTSNFSSKLEIRRDIVQIVIGGISLFVLVFLYKQLLLGLILFGILVAHIMLVYGKKIKKWLNLLEREGVIFGSGAISMAVGVILLLGLINHQNFLFFSMFSLLISDPIATIAGLKIMKKHGNKSFIGSAAFFISSLIPGVIIFGVYGIIFAFVLMLAERFSPIDDNVFIAIIAVFLSFVFII</sequence>
<keyword evidence="1" id="KW-0812">Transmembrane</keyword>
<name>D2EFD5_PARA4</name>
<feature type="transmembrane region" description="Helical" evidence="1">
    <location>
        <begin position="60"/>
        <end position="88"/>
    </location>
</feature>
<feature type="transmembrane region" description="Helical" evidence="1">
    <location>
        <begin position="132"/>
        <end position="151"/>
    </location>
</feature>
<feature type="transmembrane region" description="Helical" evidence="1">
    <location>
        <begin position="6"/>
        <end position="23"/>
    </location>
</feature>
<feature type="transmembrane region" description="Helical" evidence="1">
    <location>
        <begin position="30"/>
        <end position="48"/>
    </location>
</feature>
<feature type="transmembrane region" description="Helical" evidence="1">
    <location>
        <begin position="163"/>
        <end position="183"/>
    </location>
</feature>
<gene>
    <name evidence="2" type="ORF">BJBARM4_0453</name>
</gene>
<dbReference type="AlphaFoldDB" id="D2EFD5"/>
<dbReference type="EMBL" id="GG730045">
    <property type="protein sequence ID" value="EEZ92940.1"/>
    <property type="molecule type" value="Genomic_DNA"/>
</dbReference>
<organism evidence="2 3">
    <name type="scientific">Candidatus Parvarchaeum acidiphilum ARMAN-4</name>
    <dbReference type="NCBI Taxonomy" id="662760"/>
    <lineage>
        <taxon>Archaea</taxon>
        <taxon>Candidatus Parvarchaeota</taxon>
        <taxon>Candidatus Parvarchaeum</taxon>
    </lineage>
</organism>
<feature type="transmembrane region" description="Helical" evidence="1">
    <location>
        <begin position="109"/>
        <end position="126"/>
    </location>
</feature>
<feature type="transmembrane region" description="Helical" evidence="1">
    <location>
        <begin position="223"/>
        <end position="251"/>
    </location>
</feature>
<dbReference type="Proteomes" id="UP000009375">
    <property type="component" value="Unassembled WGS sequence"/>
</dbReference>
<evidence type="ECO:0008006" key="4">
    <source>
        <dbReference type="Google" id="ProtNLM"/>
    </source>
</evidence>
<keyword evidence="1" id="KW-1133">Transmembrane helix</keyword>
<feature type="transmembrane region" description="Helical" evidence="1">
    <location>
        <begin position="257"/>
        <end position="275"/>
    </location>
</feature>
<evidence type="ECO:0000313" key="3">
    <source>
        <dbReference type="Proteomes" id="UP000009375"/>
    </source>
</evidence>
<reference evidence="2 3" key="1">
    <citation type="journal article" date="2010" name="Proc. Natl. Acad. Sci. U.S.A.">
        <title>Enigmatic, ultrasmall, uncultivated Archaea.</title>
        <authorList>
            <person name="Baker B.J."/>
            <person name="Comolli L.R."/>
            <person name="Dick G.J."/>
            <person name="Hauser L.J."/>
            <person name="Hyatt D."/>
            <person name="Dill B.D."/>
            <person name="Land M.L."/>
            <person name="Verberkmoes N.C."/>
            <person name="Hettich R.L."/>
            <person name="Banfield J.F."/>
        </authorList>
    </citation>
    <scope>NUCLEOTIDE SEQUENCE [LARGE SCALE GENOMIC DNA]</scope>
</reference>
<evidence type="ECO:0000256" key="1">
    <source>
        <dbReference type="SAM" id="Phobius"/>
    </source>
</evidence>
<keyword evidence="1" id="KW-0472">Membrane</keyword>
<feature type="transmembrane region" description="Helical" evidence="1">
    <location>
        <begin position="189"/>
        <end position="211"/>
    </location>
</feature>
<protein>
    <recommendedName>
        <fullName evidence="4">Phosphatidate cytidylyltransferase</fullName>
    </recommendedName>
</protein>
<evidence type="ECO:0000313" key="2">
    <source>
        <dbReference type="EMBL" id="EEZ92940.1"/>
    </source>
</evidence>